<organism evidence="1 2">
    <name type="scientific">Sandaracinus amylolyticus</name>
    <dbReference type="NCBI Taxonomy" id="927083"/>
    <lineage>
        <taxon>Bacteria</taxon>
        <taxon>Pseudomonadati</taxon>
        <taxon>Myxococcota</taxon>
        <taxon>Polyangia</taxon>
        <taxon>Polyangiales</taxon>
        <taxon>Sandaracinaceae</taxon>
        <taxon>Sandaracinus</taxon>
    </lineage>
</organism>
<dbReference type="EMBL" id="CP011125">
    <property type="protein sequence ID" value="AKF04718.1"/>
    <property type="molecule type" value="Genomic_DNA"/>
</dbReference>
<sequence>MWRLLRDPDDTRHVFTIIEALSFRELERTRDRMRASADGRRILRERPDLLASLRDRDALAAMPEGSLGRAYLEFLRAEGITADGLVAASIEGSTDVAPMNADELELLYVGDRLRDAHDLWHVVTGYHGDLLGEASLLAFSFAQTGTPGVGFIAAIGWLKAAAIDARDLIAGGYHRGRTAAWLPDQHWETMLARPLSEVRARLRIAPPPPYEPLRTRDIAPGSLARWERTERPLAA</sequence>
<reference evidence="1 2" key="1">
    <citation type="submission" date="2015-03" db="EMBL/GenBank/DDBJ databases">
        <title>Genome assembly of Sandaracinus amylolyticus DSM 53668.</title>
        <authorList>
            <person name="Sharma G."/>
            <person name="Subramanian S."/>
        </authorList>
    </citation>
    <scope>NUCLEOTIDE SEQUENCE [LARGE SCALE GENOMIC DNA]</scope>
    <source>
        <strain evidence="1 2">DSM 53668</strain>
    </source>
</reference>
<evidence type="ECO:0008006" key="3">
    <source>
        <dbReference type="Google" id="ProtNLM"/>
    </source>
</evidence>
<evidence type="ECO:0000313" key="1">
    <source>
        <dbReference type="EMBL" id="AKF04718.1"/>
    </source>
</evidence>
<protein>
    <recommendedName>
        <fullName evidence="3">Ubiquinone biosynthesis protein</fullName>
    </recommendedName>
</protein>
<dbReference type="PANTHER" id="PTHR12922">
    <property type="entry name" value="UBIQUINONE BIOSYNTHESIS PROTEIN"/>
    <property type="match status" value="1"/>
</dbReference>
<dbReference type="STRING" id="927083.DB32_001867"/>
<name>A0A0F6W0Z8_9BACT</name>
<dbReference type="Proteomes" id="UP000034883">
    <property type="component" value="Chromosome"/>
</dbReference>
<dbReference type="InterPro" id="IPR007715">
    <property type="entry name" value="Coq4"/>
</dbReference>
<dbReference type="GO" id="GO:0006744">
    <property type="term" value="P:ubiquinone biosynthetic process"/>
    <property type="evidence" value="ECO:0007669"/>
    <property type="project" value="InterPro"/>
</dbReference>
<gene>
    <name evidence="1" type="ORF">DB32_001867</name>
</gene>
<dbReference type="Pfam" id="PF05019">
    <property type="entry name" value="Coq4"/>
    <property type="match status" value="1"/>
</dbReference>
<proteinExistence type="predicted"/>
<accession>A0A0F6W0Z8</accession>
<dbReference type="PANTHER" id="PTHR12922:SF7">
    <property type="entry name" value="UBIQUINONE BIOSYNTHESIS PROTEIN COQ4 HOMOLOG, MITOCHONDRIAL"/>
    <property type="match status" value="1"/>
</dbReference>
<dbReference type="KEGG" id="samy:DB32_001867"/>
<dbReference type="AlphaFoldDB" id="A0A0F6W0Z8"/>
<keyword evidence="2" id="KW-1185">Reference proteome</keyword>
<evidence type="ECO:0000313" key="2">
    <source>
        <dbReference type="Proteomes" id="UP000034883"/>
    </source>
</evidence>